<keyword evidence="7" id="KW-0539">Nucleus</keyword>
<evidence type="ECO:0000259" key="9">
    <source>
        <dbReference type="PROSITE" id="PS51192"/>
    </source>
</evidence>
<comment type="subcellular location">
    <subcellularLocation>
        <location evidence="1">Nucleus</location>
    </subcellularLocation>
</comment>
<dbReference type="SMART" id="SM00487">
    <property type="entry name" value="DEXDc"/>
    <property type="match status" value="1"/>
</dbReference>
<dbReference type="Pfam" id="PF16783">
    <property type="entry name" value="FANCM-MHF_bd"/>
    <property type="match status" value="1"/>
</dbReference>
<dbReference type="SUPFAM" id="SSF47781">
    <property type="entry name" value="RuvA domain 2-like"/>
    <property type="match status" value="1"/>
</dbReference>
<dbReference type="InterPro" id="IPR027417">
    <property type="entry name" value="P-loop_NTPase"/>
</dbReference>
<evidence type="ECO:0000256" key="6">
    <source>
        <dbReference type="ARBA" id="ARBA00022840"/>
    </source>
</evidence>
<feature type="region of interest" description="Disordered" evidence="8">
    <location>
        <begin position="1266"/>
        <end position="1310"/>
    </location>
</feature>
<dbReference type="InterPro" id="IPR001650">
    <property type="entry name" value="Helicase_C-like"/>
</dbReference>
<sequence length="2589" mass="288290">MKKSKAGQATLFQSWGHSAAAQAHSNSSSRNANTNRVLQPQNGVYSAFDPNNIVDLGEDDDDELLAAAEEIPPFNDAANFPTTARQAIDILTNHDEVEVIPGFDLEAGNVWIYPTNYPIRNYQYDIVEQALYKNTLVTLPTGLGKTFIAAVVMYNFYRWYPQGKVIFMAPTKPLVAQQIEACFNIMGIPQSDTAEMTGNMAPNKRQSLWQSRRVFFLTPQVLQNDLNRGSCRAEEVVLLVADEAHKALGNHAYCQVVREVSGYTRNFRVLALSATPGDDLEAVQQVITNLLISHMELRSEESPDIQPYTHSRKVEKVVVSLGEDISKIKASYLKVLEGVVSRLFCQRALWQRDPQRVTKFLLLSARDQFRKRMNEQGGMDRNQQSRIEADFAMCISLYHAYELLLQHGILSFFNFIKSIMDGTKGMPRAKTEITKNYEFSQLMDELREEIEPPMESNANESLLFSQFSPRRRALMNVPKPSATFKSHPKLMKLKEIVLEHFQTFQDKSGADSKGVTTRVMIFSQYRDSVNEIAALLAQHKPLVRVMSFIGQQSTGKSSRGLSQKEQLQVVQRFRQGGYNTLVATCVGEEGLDIGEVDLIVCFDAHASPIRLVQRMGRTGRKRDGRIVILVTEGKEEQVYQKSQRSKKSIHKAVTQAAKSFDLYTDNPRMVPRQLMPTVLKMEMTVGKFQAQSKGKKKGRSSDGADIKSFSTKSATTTSKKTDGFLTYEELVYWQEHFKLPDHEAGLSPQLSVTKRSRRSLSAAKKPVTQPSLVEWLPWQTTLQPVQAVTHSRRTQHLVELLEFTELHGGQGPDGEESYDLEMLSFLNEDDILKPGQTDCSLAEVSVADDDGGCQENEVTRKNVKKAKKTRKKLQMQSEADTEDGGQDVSKEHGVGGGKRNVKGAKRRSPENRARWKEYLKRFDNKDEDFESDDTSAGVGPSEELSVEDELRNRDDAVLESDLLDVGELHEQTDKTSEAEADKIMLRKGCNEANDQPVMLEGAGRAHESEDGCVSDTASDELSNLLPTATPDFHGFNEGFKLYRTRFVSAMDLVPTPPSLDALDKISLSPSSVELDEFPIKPDKESQKSCRNNLRGNVDKFSSSEKALSAMSPKACFGGDSLIEPFLMGDFLEEDDTKAGKELNKENVLKNTCLEKEGRIAETCTVATSETFVSEADEEVIKNQGNRSYNSVSSAHNVDSSVLNQCEVLTSCDVPSGMDNNVPGVPKSGDDDSKVVCPNDEAESGFAEAFFMDETDDDAFTDLTLPEDVTTENSQQRPVGEQELTTRDRSNSLLCASKTSNERETKAELQSSKVLDKEIKVKPSANSKASAGTDLQASISKLSAFQRSSADRKYSKDGKKIKDCLDEGALPVDVGQTFPEVVSRGEHTSATASDTGVLDDRRNLVAAPPVSSSKFKLKANRLTETSLVGLPSRVKGQEMPEKEPKLTVVRTSGMVTNGNIDTGITVGSASSSTSTNADGTTASNINSDEKDDVDNICRSPLPKKLKLSRKRTSPKDKGILAKKSEGLPAKPMNFGSTNSLKMNSNEGELSVVKLHGTSLNCSSRPTKPMNSETVAREASSTDMVCDVSLAKDCAANLSNLRTHNGTVVAVMESEDENDREDDEEGVIRPVRKAISLRRQALSSPCSQEGFKRPPDKRCENQPHSLSSRIGRLGSESDEEFEVDKSGRSRPESSRACPNTSEKEKRKSRGIGGKHGTRKSVDSLRKKNKSKPRRNHFLDDEAELSGSDINDFSSDEEEDENVEELDSFIDDSTQMTQRTPSAARPRHASSPMDMMAVYRQSLRSPLCGSLNFKTPLFHKQRNRYKMVFNAVDEGSESPSEAEETYGSESVFENEVEGEDEIDGYRHDSLHENEADSRSEDEVARRPQSEGDSRVGKSFEESQIGRPVKRMKRKRILDDTVEEEVSPKLSKHSKMPETYDKENTVELGPPLKPPPPPQRQTNAFGNFPAKSKITGNKLNNGFVKSTDVLADKRNFHDNHTSLQRSASNKESMRNTGSFVSEWNNDISDSELLNALECEGENSSIKKTPGNNIFQYQDMKEIALAMEMTDDDVVMELKDLPTFSLGFDFLSETFLTDNASTGDWNSSKINSVTLTERQSESCENTIKYSFCNEFSNERNPSTVSNRTLNASNKDDGISRKAEKFTKIVQSSKHSLESSYQVPENNSQTENKISAKPVLSKVSQSTRVAPQNVVKPIISNSSSLTSSRRPGSKNLSTMDTHNAQRSVSEAHAKLQVVTPSCRPTPLGTRPANSPLLTSSDKDKGKTIILVDTREISSSQVVSLLRLKHNMKAEVCQLTGCDYIVSNRMAVKRKTASDVANGANSPKLVECMRRMCDLYDRPCLIIEKDRVRPGETEKKFIKTKAYIFTLACIAQTHVKILFSDSHEQTATLLAELAAIETKKGTTITAPTSFSKEREQVFRVVLSFPHVSYITALNLCSSFKTLHEIINSTAAELERRTPSLSRPRAAEIYKYLRHKFNPEMNVRYIQVVHSPFYHEWYLAYDQELRNQSLEEFRLWIMDPKHVSESERNRTASVPSQFSKELTDVFVQMGQSPVLKVKVATGNFLLPAYPITS</sequence>
<dbReference type="Gene3D" id="1.20.1320.20">
    <property type="entry name" value="hef helicase domain"/>
    <property type="match status" value="1"/>
</dbReference>
<feature type="compositionally biased region" description="Polar residues" evidence="8">
    <location>
        <begin position="1768"/>
        <end position="1778"/>
    </location>
</feature>
<feature type="compositionally biased region" description="Basic and acidic residues" evidence="8">
    <location>
        <begin position="1931"/>
        <end position="1941"/>
    </location>
</feature>
<feature type="region of interest" description="Disordered" evidence="8">
    <location>
        <begin position="860"/>
        <end position="912"/>
    </location>
</feature>
<evidence type="ECO:0008006" key="13">
    <source>
        <dbReference type="Google" id="ProtNLM"/>
    </source>
</evidence>
<evidence type="ECO:0000256" key="3">
    <source>
        <dbReference type="ARBA" id="ARBA00022741"/>
    </source>
</evidence>
<dbReference type="Proteomes" id="UP001159405">
    <property type="component" value="Unassembled WGS sequence"/>
</dbReference>
<feature type="region of interest" description="Disordered" evidence="8">
    <location>
        <begin position="926"/>
        <end position="952"/>
    </location>
</feature>
<feature type="compositionally biased region" description="Basic and acidic residues" evidence="8">
    <location>
        <begin position="1648"/>
        <end position="1659"/>
    </location>
</feature>
<dbReference type="Pfam" id="PF22843">
    <property type="entry name" value="CATSPERE_NTD2"/>
    <property type="match status" value="1"/>
</dbReference>
<dbReference type="SUPFAM" id="SSF52980">
    <property type="entry name" value="Restriction endonuclease-like"/>
    <property type="match status" value="1"/>
</dbReference>
<feature type="region of interest" description="Disordered" evidence="8">
    <location>
        <begin position="1868"/>
        <end position="1964"/>
    </location>
</feature>
<dbReference type="CDD" id="cd20077">
    <property type="entry name" value="XPF_nuclease_FANCM"/>
    <property type="match status" value="1"/>
</dbReference>
<feature type="compositionally biased region" description="Basic and acidic residues" evidence="8">
    <location>
        <begin position="1512"/>
        <end position="1524"/>
    </location>
</feature>
<dbReference type="Gene3D" id="1.10.150.20">
    <property type="entry name" value="5' to 3' exonuclease, C-terminal subdomain"/>
    <property type="match status" value="1"/>
</dbReference>
<comment type="caution">
    <text evidence="11">The sequence shown here is derived from an EMBL/GenBank/DDBJ whole genome shotgun (WGS) entry which is preliminary data.</text>
</comment>
<dbReference type="InterPro" id="IPR047418">
    <property type="entry name" value="XPF_nuclease_FANCM"/>
</dbReference>
<gene>
    <name evidence="11" type="ORF">PLOB_00046244</name>
</gene>
<feature type="region of interest" description="Disordered" evidence="8">
    <location>
        <begin position="1830"/>
        <end position="1853"/>
    </location>
</feature>
<dbReference type="SUPFAM" id="SSF52540">
    <property type="entry name" value="P-loop containing nucleoside triphosphate hydrolases"/>
    <property type="match status" value="1"/>
</dbReference>
<feature type="region of interest" description="Disordered" evidence="8">
    <location>
        <begin position="2254"/>
        <end position="2274"/>
    </location>
</feature>
<proteinExistence type="inferred from homology"/>
<feature type="compositionally biased region" description="Low complexity" evidence="8">
    <location>
        <begin position="2214"/>
        <end position="2224"/>
    </location>
</feature>
<keyword evidence="6" id="KW-0067">ATP-binding</keyword>
<feature type="domain" description="Helicase C-terminal" evidence="10">
    <location>
        <begin position="492"/>
        <end position="668"/>
    </location>
</feature>
<dbReference type="PANTHER" id="PTHR14025">
    <property type="entry name" value="FANCONI ANEMIA GROUP M FANCM FAMILY MEMBER"/>
    <property type="match status" value="1"/>
</dbReference>
<evidence type="ECO:0000256" key="7">
    <source>
        <dbReference type="ARBA" id="ARBA00023242"/>
    </source>
</evidence>
<dbReference type="InterPro" id="IPR014001">
    <property type="entry name" value="Helicase_ATP-bd"/>
</dbReference>
<keyword evidence="5" id="KW-0347">Helicase</keyword>
<evidence type="ECO:0000256" key="4">
    <source>
        <dbReference type="ARBA" id="ARBA00022801"/>
    </source>
</evidence>
<name>A0ABN8PR52_9CNID</name>
<dbReference type="InterPro" id="IPR031879">
    <property type="entry name" value="FANCM-MHF-bd"/>
</dbReference>
<dbReference type="Pfam" id="PF02732">
    <property type="entry name" value="ERCC4"/>
    <property type="match status" value="1"/>
</dbReference>
<dbReference type="InterPro" id="IPR039686">
    <property type="entry name" value="FANCM/Mph1-like_ID"/>
</dbReference>
<dbReference type="SMART" id="SM00891">
    <property type="entry name" value="ERCC4"/>
    <property type="match status" value="1"/>
</dbReference>
<feature type="compositionally biased region" description="Basic residues" evidence="8">
    <location>
        <begin position="1500"/>
        <end position="1511"/>
    </location>
</feature>
<keyword evidence="12" id="KW-1185">Reference proteome</keyword>
<feature type="region of interest" description="Disordered" evidence="8">
    <location>
        <begin position="1464"/>
        <end position="1540"/>
    </location>
</feature>
<dbReference type="InterPro" id="IPR011335">
    <property type="entry name" value="Restrct_endonuc-II-like"/>
</dbReference>
<feature type="region of interest" description="Disordered" evidence="8">
    <location>
        <begin position="1637"/>
        <end position="1788"/>
    </location>
</feature>
<dbReference type="Pfam" id="PF00270">
    <property type="entry name" value="DEAD"/>
    <property type="match status" value="1"/>
</dbReference>
<dbReference type="InterPro" id="IPR053817">
    <property type="entry name" value="CATSPERE_NTD2"/>
</dbReference>
<comment type="similarity">
    <text evidence="2">Belongs to the DEAD box helicase family. DEAH subfamily. FANCM sub-subfamily.</text>
</comment>
<feature type="compositionally biased region" description="Acidic residues" evidence="8">
    <location>
        <begin position="1751"/>
        <end position="1767"/>
    </location>
</feature>
<reference evidence="11 12" key="1">
    <citation type="submission" date="2022-05" db="EMBL/GenBank/DDBJ databases">
        <authorList>
            <consortium name="Genoscope - CEA"/>
            <person name="William W."/>
        </authorList>
    </citation>
    <scope>NUCLEOTIDE SEQUENCE [LARGE SCALE GENOMIC DNA]</scope>
</reference>
<keyword evidence="3" id="KW-0547">Nucleotide-binding</keyword>
<keyword evidence="4" id="KW-0378">Hydrolase</keyword>
<feature type="compositionally biased region" description="Basic residues" evidence="8">
    <location>
        <begin position="861"/>
        <end position="873"/>
    </location>
</feature>
<feature type="region of interest" description="Disordered" evidence="8">
    <location>
        <begin position="2214"/>
        <end position="2237"/>
    </location>
</feature>
<feature type="compositionally biased region" description="Polar residues" evidence="8">
    <location>
        <begin position="1464"/>
        <end position="1485"/>
    </location>
</feature>
<dbReference type="CDD" id="cd18033">
    <property type="entry name" value="DEXDc_FANCM"/>
    <property type="match status" value="1"/>
</dbReference>
<organism evidence="11 12">
    <name type="scientific">Porites lobata</name>
    <dbReference type="NCBI Taxonomy" id="104759"/>
    <lineage>
        <taxon>Eukaryota</taxon>
        <taxon>Metazoa</taxon>
        <taxon>Cnidaria</taxon>
        <taxon>Anthozoa</taxon>
        <taxon>Hexacorallia</taxon>
        <taxon>Scleractinia</taxon>
        <taxon>Fungiina</taxon>
        <taxon>Poritidae</taxon>
        <taxon>Porites</taxon>
    </lineage>
</organism>
<feature type="domain" description="Helicase ATP-binding" evidence="9">
    <location>
        <begin position="126"/>
        <end position="294"/>
    </location>
</feature>
<dbReference type="CDD" id="cd12091">
    <property type="entry name" value="FANCM_ID"/>
    <property type="match status" value="1"/>
</dbReference>
<dbReference type="SMART" id="SM00490">
    <property type="entry name" value="HELICc"/>
    <property type="match status" value="1"/>
</dbReference>
<evidence type="ECO:0000256" key="5">
    <source>
        <dbReference type="ARBA" id="ARBA00022806"/>
    </source>
</evidence>
<feature type="compositionally biased region" description="Polar residues" evidence="8">
    <location>
        <begin position="2228"/>
        <end position="2237"/>
    </location>
</feature>
<feature type="compositionally biased region" description="Low complexity" evidence="8">
    <location>
        <begin position="18"/>
        <end position="35"/>
    </location>
</feature>
<protein>
    <recommendedName>
        <fullName evidence="13">Fanconi anemia group M protein</fullName>
    </recommendedName>
</protein>
<accession>A0ABN8PR52</accession>
<feature type="compositionally biased region" description="Basic and acidic residues" evidence="8">
    <location>
        <begin position="1681"/>
        <end position="1691"/>
    </location>
</feature>
<evidence type="ECO:0000259" key="10">
    <source>
        <dbReference type="PROSITE" id="PS51194"/>
    </source>
</evidence>
<feature type="region of interest" description="Disordered" evidence="8">
    <location>
        <begin position="689"/>
        <end position="713"/>
    </location>
</feature>
<feature type="region of interest" description="Disordered" evidence="8">
    <location>
        <begin position="2168"/>
        <end position="2187"/>
    </location>
</feature>
<dbReference type="PROSITE" id="PS51192">
    <property type="entry name" value="HELICASE_ATP_BIND_1"/>
    <property type="match status" value="1"/>
</dbReference>
<dbReference type="InterPro" id="IPR010994">
    <property type="entry name" value="RuvA_2-like"/>
</dbReference>
<evidence type="ECO:0000256" key="8">
    <source>
        <dbReference type="SAM" id="MobiDB-lite"/>
    </source>
</evidence>
<dbReference type="Gene3D" id="3.40.50.300">
    <property type="entry name" value="P-loop containing nucleotide triphosphate hydrolases"/>
    <property type="match status" value="2"/>
</dbReference>
<evidence type="ECO:0000256" key="2">
    <source>
        <dbReference type="ARBA" id="ARBA00009889"/>
    </source>
</evidence>
<feature type="compositionally biased region" description="Basic residues" evidence="8">
    <location>
        <begin position="1724"/>
        <end position="1733"/>
    </location>
</feature>
<dbReference type="PROSITE" id="PS51194">
    <property type="entry name" value="HELICASE_CTER"/>
    <property type="match status" value="1"/>
</dbReference>
<dbReference type="Gene3D" id="3.40.50.10130">
    <property type="match status" value="1"/>
</dbReference>
<feature type="compositionally biased region" description="Basic and acidic residues" evidence="8">
    <location>
        <begin position="1868"/>
        <end position="1897"/>
    </location>
</feature>
<feature type="compositionally biased region" description="Acidic residues" evidence="8">
    <location>
        <begin position="1831"/>
        <end position="1853"/>
    </location>
</feature>
<dbReference type="CDD" id="cd18801">
    <property type="entry name" value="SF2_C_FANCM_Hef"/>
    <property type="match status" value="1"/>
</dbReference>
<dbReference type="PANTHER" id="PTHR14025:SF20">
    <property type="entry name" value="FANCONI ANEMIA GROUP M PROTEIN"/>
    <property type="match status" value="1"/>
</dbReference>
<dbReference type="Pfam" id="PF00271">
    <property type="entry name" value="Helicase_C"/>
    <property type="match status" value="1"/>
</dbReference>
<evidence type="ECO:0000256" key="1">
    <source>
        <dbReference type="ARBA" id="ARBA00004123"/>
    </source>
</evidence>
<evidence type="ECO:0000313" key="11">
    <source>
        <dbReference type="EMBL" id="CAH3147818.1"/>
    </source>
</evidence>
<dbReference type="InterPro" id="IPR011545">
    <property type="entry name" value="DEAD/DEAH_box_helicase_dom"/>
</dbReference>
<dbReference type="EMBL" id="CALNXK010000082">
    <property type="protein sequence ID" value="CAH3147818.1"/>
    <property type="molecule type" value="Genomic_DNA"/>
</dbReference>
<evidence type="ECO:0000313" key="12">
    <source>
        <dbReference type="Proteomes" id="UP001159405"/>
    </source>
</evidence>
<feature type="region of interest" description="Disordered" evidence="8">
    <location>
        <begin position="16"/>
        <end position="42"/>
    </location>
</feature>
<dbReference type="InterPro" id="IPR044749">
    <property type="entry name" value="FANCM_DEXDc"/>
</dbReference>
<dbReference type="InterPro" id="IPR006166">
    <property type="entry name" value="ERCC4_domain"/>
</dbReference>